<keyword evidence="4" id="KW-1185">Reference proteome</keyword>
<dbReference type="InterPro" id="IPR020568">
    <property type="entry name" value="Ribosomal_Su5_D2-typ_SF"/>
</dbReference>
<organism evidence="3 4">
    <name type="scientific">Halovibrio variabilis</name>
    <dbReference type="NCBI Taxonomy" id="31910"/>
    <lineage>
        <taxon>Bacteria</taxon>
        <taxon>Pseudomonadati</taxon>
        <taxon>Pseudomonadota</taxon>
        <taxon>Gammaproteobacteria</taxon>
        <taxon>Oceanospirillales</taxon>
        <taxon>Halomonadaceae</taxon>
        <taxon>Halovibrio</taxon>
    </lineage>
</organism>
<dbReference type="GO" id="GO:0006446">
    <property type="term" value="P:regulation of translational initiation"/>
    <property type="evidence" value="ECO:0007669"/>
    <property type="project" value="TreeGrafter"/>
</dbReference>
<dbReference type="Pfam" id="PF01205">
    <property type="entry name" value="Impact_N"/>
    <property type="match status" value="1"/>
</dbReference>
<comment type="caution">
    <text evidence="3">The sequence shown here is derived from an EMBL/GenBank/DDBJ whole genome shotgun (WGS) entry which is preliminary data.</text>
</comment>
<dbReference type="InterPro" id="IPR001498">
    <property type="entry name" value="Impact_N"/>
</dbReference>
<evidence type="ECO:0000313" key="4">
    <source>
        <dbReference type="Proteomes" id="UP000321303"/>
    </source>
</evidence>
<reference evidence="3 4" key="1">
    <citation type="submission" date="2019-07" db="EMBL/GenBank/DDBJ databases">
        <title>Whole genome shotgun sequence of Halomonas variabilis NBRC 102410.</title>
        <authorList>
            <person name="Hosoyama A."/>
            <person name="Uohara A."/>
            <person name="Ohji S."/>
            <person name="Ichikawa N."/>
        </authorList>
    </citation>
    <scope>NUCLEOTIDE SEQUENCE [LARGE SCALE GENOMIC DNA]</scope>
    <source>
        <strain evidence="3 4">NBRC 102410</strain>
    </source>
</reference>
<name>A0A511UR09_9GAMM</name>
<proteinExistence type="inferred from homology"/>
<sequence>MRYRVPDLPPASWHTADIEVDKSQFITWLCHACDVGAFTAMLNAAKAAHPNASHHCTAYIAGPPGEQTSIGFSDDGEPGGTAGRPMYQVLQGSQLGHVGCVVIRYFGGTKLGTGGLARAYAQAVSHALETLPTREVVERDSFTLRLSFANEAIARAWCEEHTIPIEQADYDGDGVRLTIGWPRDCAFDLAPLENRLKSPIEILAAPKP</sequence>
<dbReference type="AlphaFoldDB" id="A0A511UR09"/>
<dbReference type="OrthoDB" id="9813771at2"/>
<dbReference type="Gene3D" id="3.30.230.30">
    <property type="entry name" value="Impact, N-terminal domain"/>
    <property type="match status" value="1"/>
</dbReference>
<dbReference type="GO" id="GO:0005737">
    <property type="term" value="C:cytoplasm"/>
    <property type="evidence" value="ECO:0007669"/>
    <property type="project" value="TreeGrafter"/>
</dbReference>
<protein>
    <submittedName>
        <fullName evidence="3">IMPACT family member</fullName>
    </submittedName>
</protein>
<dbReference type="RefSeq" id="WP_146875946.1">
    <property type="nucleotide sequence ID" value="NZ_BJXV01000015.1"/>
</dbReference>
<dbReference type="PANTHER" id="PTHR16301:SF20">
    <property type="entry name" value="IMPACT FAMILY MEMBER YIGZ"/>
    <property type="match status" value="1"/>
</dbReference>
<evidence type="ECO:0000313" key="3">
    <source>
        <dbReference type="EMBL" id="GEN29026.1"/>
    </source>
</evidence>
<dbReference type="InterPro" id="IPR036956">
    <property type="entry name" value="Impact_N_sf"/>
</dbReference>
<dbReference type="SUPFAM" id="SSF54211">
    <property type="entry name" value="Ribosomal protein S5 domain 2-like"/>
    <property type="match status" value="1"/>
</dbReference>
<dbReference type="EMBL" id="BJXV01000015">
    <property type="protein sequence ID" value="GEN29026.1"/>
    <property type="molecule type" value="Genomic_DNA"/>
</dbReference>
<accession>A0A511UR09</accession>
<dbReference type="InterPro" id="IPR023582">
    <property type="entry name" value="Impact"/>
</dbReference>
<dbReference type="PANTHER" id="PTHR16301">
    <property type="entry name" value="IMPACT-RELATED"/>
    <property type="match status" value="1"/>
</dbReference>
<evidence type="ECO:0000256" key="1">
    <source>
        <dbReference type="ARBA" id="ARBA00007665"/>
    </source>
</evidence>
<dbReference type="Proteomes" id="UP000321303">
    <property type="component" value="Unassembled WGS sequence"/>
</dbReference>
<comment type="similarity">
    <text evidence="1">Belongs to the IMPACT family.</text>
</comment>
<feature type="domain" description="Impact N-terminal" evidence="2">
    <location>
        <begin position="22"/>
        <end position="128"/>
    </location>
</feature>
<evidence type="ECO:0000259" key="2">
    <source>
        <dbReference type="Pfam" id="PF01205"/>
    </source>
</evidence>
<gene>
    <name evidence="3" type="ORF">HVA01_26720</name>
</gene>